<dbReference type="SUPFAM" id="SSF48403">
    <property type="entry name" value="Ankyrin repeat"/>
    <property type="match status" value="1"/>
</dbReference>
<dbReference type="InterPro" id="IPR056884">
    <property type="entry name" value="NPHP3-like_N"/>
</dbReference>
<reference evidence="4" key="1">
    <citation type="journal article" date="2013" name="Genome Announc.">
        <title>Draft genome sequence of the grapevine dieback fungus Eutypa lata UCR-EL1.</title>
        <authorList>
            <person name="Blanco-Ulate B."/>
            <person name="Rolshausen P.E."/>
            <person name="Cantu D."/>
        </authorList>
    </citation>
    <scope>NUCLEOTIDE SEQUENCE [LARGE SCALE GENOMIC DNA]</scope>
    <source>
        <strain evidence="4">UCR-EL1</strain>
    </source>
</reference>
<dbReference type="Gene3D" id="3.40.50.300">
    <property type="entry name" value="P-loop containing nucleotide triphosphate hydrolases"/>
    <property type="match status" value="1"/>
</dbReference>
<keyword evidence="1" id="KW-0677">Repeat</keyword>
<evidence type="ECO:0000259" key="2">
    <source>
        <dbReference type="PROSITE" id="PS50837"/>
    </source>
</evidence>
<protein>
    <submittedName>
        <fullName evidence="3">Putative nacht domain protein</fullName>
    </submittedName>
</protein>
<dbReference type="InterPro" id="IPR027417">
    <property type="entry name" value="P-loop_NTPase"/>
</dbReference>
<dbReference type="AlphaFoldDB" id="M7T9E4"/>
<evidence type="ECO:0000313" key="4">
    <source>
        <dbReference type="Proteomes" id="UP000012174"/>
    </source>
</evidence>
<dbReference type="OMA" id="WISIAKM"/>
<sequence length="827" mass="93529">MVNCRTNAESISTPVVPIDNPDDDMWSAAYSEAVQSFNAKVENLAITGNKISDLLQGLKESSDNLNDSLFSRGLRRLKVPLENIKLVLDLTSPLAALDPTFATATATAAVKGVTAVAVGICGAEERLQSQIVDMLKHISIIDECDNLSQDMDGKKYVHDKVNEILGLDKRRITSEFHYKVRDECSREACEVAIKFPEFKEWCSSNKHQHLVLFGNMGSGKTVTMCYLIEELFHLKEEQQRPLVFYHYCRADETGRLVYIYANLILQLLDQHPSLKIDFEKWHKGAQNRPESLDPAQSSQELGDFFSSRVQNLRRPIYVAIDGLDECDSITRMKLVRFLNELSRKVPKPKVLLSSRGLEETITPELDEVVTIFLDPNQKRDELIAKHLVEKYSADISDNVKPQVIEENPGPGLTLKVTLLSLMSLSSSTEEKEFQIFDELPFGGFVDEFGGSRADGNNEIDGPRTFDPAPRFGQFFAYASCFWLDHFTEASAESLISLPDIAYLCRASSKTLSNWVAMYCRPDFTITPKYEKYATDYRDPLTVLCNSGPDVAFNRFLEDYERTIRKLEYVMIDWENDRRGRAGIREFLDLVMPLFIREGPANDLLCAAARHGWISIAKMLFEEAARNPSFKEELLYPQKDTEKKKSKHHLEPHQSVGEAASFGEIAMVRYLLEQDGIEAHLRYRDDHGNNVFHRVARRNCEAEMFELLIAHFKDGVDQLNDSNETPLDLVVFDGTELSSNYEAAEVLLRLGGANVRGGNGIAKGSEWDEPLRRAARTGQLEMCRVLVEVGGADPRSVLREDGELIDPFTDNLSREQKAEILDTLLSYQ</sequence>
<dbReference type="Pfam" id="PF24883">
    <property type="entry name" value="NPHP3_N"/>
    <property type="match status" value="1"/>
</dbReference>
<feature type="domain" description="NACHT" evidence="2">
    <location>
        <begin position="208"/>
        <end position="355"/>
    </location>
</feature>
<dbReference type="Proteomes" id="UP000012174">
    <property type="component" value="Unassembled WGS sequence"/>
</dbReference>
<evidence type="ECO:0000256" key="1">
    <source>
        <dbReference type="ARBA" id="ARBA00022737"/>
    </source>
</evidence>
<gene>
    <name evidence="3" type="ORF">UCREL1_9789</name>
</gene>
<keyword evidence="4" id="KW-1185">Reference proteome</keyword>
<evidence type="ECO:0000313" key="3">
    <source>
        <dbReference type="EMBL" id="EMR63265.1"/>
    </source>
</evidence>
<dbReference type="Gene3D" id="1.25.40.20">
    <property type="entry name" value="Ankyrin repeat-containing domain"/>
    <property type="match status" value="1"/>
</dbReference>
<dbReference type="eggNOG" id="ENOG502SIWU">
    <property type="taxonomic scope" value="Eukaryota"/>
</dbReference>
<proteinExistence type="predicted"/>
<dbReference type="HOGENOM" id="CLU_342562_0_0_1"/>
<dbReference type="PROSITE" id="PS50837">
    <property type="entry name" value="NACHT"/>
    <property type="match status" value="1"/>
</dbReference>
<dbReference type="PANTHER" id="PTHR10039:SF10">
    <property type="entry name" value="NACHT DOMAIN-CONTAINING PROTEIN"/>
    <property type="match status" value="1"/>
</dbReference>
<accession>M7T9E4</accession>
<name>M7T9E4_EUTLA</name>
<dbReference type="OrthoDB" id="4769980at2759"/>
<organism evidence="3 4">
    <name type="scientific">Eutypa lata (strain UCR-EL1)</name>
    <name type="common">Grapevine dieback disease fungus</name>
    <name type="synonym">Eutypa armeniacae</name>
    <dbReference type="NCBI Taxonomy" id="1287681"/>
    <lineage>
        <taxon>Eukaryota</taxon>
        <taxon>Fungi</taxon>
        <taxon>Dikarya</taxon>
        <taxon>Ascomycota</taxon>
        <taxon>Pezizomycotina</taxon>
        <taxon>Sordariomycetes</taxon>
        <taxon>Xylariomycetidae</taxon>
        <taxon>Xylariales</taxon>
        <taxon>Diatrypaceae</taxon>
        <taxon>Eutypa</taxon>
    </lineage>
</organism>
<dbReference type="EMBL" id="KB707247">
    <property type="protein sequence ID" value="EMR63265.1"/>
    <property type="molecule type" value="Genomic_DNA"/>
</dbReference>
<dbReference type="KEGG" id="ela:UCREL1_9789"/>
<dbReference type="SUPFAM" id="SSF52540">
    <property type="entry name" value="P-loop containing nucleoside triphosphate hydrolases"/>
    <property type="match status" value="1"/>
</dbReference>
<dbReference type="PANTHER" id="PTHR10039">
    <property type="entry name" value="AMELOGENIN"/>
    <property type="match status" value="1"/>
</dbReference>
<dbReference type="InterPro" id="IPR007111">
    <property type="entry name" value="NACHT_NTPase"/>
</dbReference>
<dbReference type="InterPro" id="IPR036770">
    <property type="entry name" value="Ankyrin_rpt-contain_sf"/>
</dbReference>